<gene>
    <name evidence="2" type="ORF">E6A44_017465</name>
</gene>
<feature type="compositionally biased region" description="Polar residues" evidence="1">
    <location>
        <begin position="1"/>
        <end position="11"/>
    </location>
</feature>
<accession>A0ABW9JA51</accession>
<protein>
    <submittedName>
        <fullName evidence="2">Uncharacterized protein</fullName>
    </submittedName>
</protein>
<evidence type="ECO:0000313" key="3">
    <source>
        <dbReference type="Proteomes" id="UP001517247"/>
    </source>
</evidence>
<organism evidence="2 3">
    <name type="scientific">Pedobacter ureilyticus</name>
    <dbReference type="NCBI Taxonomy" id="1393051"/>
    <lineage>
        <taxon>Bacteria</taxon>
        <taxon>Pseudomonadati</taxon>
        <taxon>Bacteroidota</taxon>
        <taxon>Sphingobacteriia</taxon>
        <taxon>Sphingobacteriales</taxon>
        <taxon>Sphingobacteriaceae</taxon>
        <taxon>Pedobacter</taxon>
    </lineage>
</organism>
<evidence type="ECO:0000256" key="1">
    <source>
        <dbReference type="SAM" id="MobiDB-lite"/>
    </source>
</evidence>
<comment type="caution">
    <text evidence="2">The sequence shown here is derived from an EMBL/GenBank/DDBJ whole genome shotgun (WGS) entry which is preliminary data.</text>
</comment>
<feature type="region of interest" description="Disordered" evidence="1">
    <location>
        <begin position="1"/>
        <end position="29"/>
    </location>
</feature>
<dbReference type="EMBL" id="SSHJ02000009">
    <property type="protein sequence ID" value="MFN0257384.1"/>
    <property type="molecule type" value="Genomic_DNA"/>
</dbReference>
<name>A0ABW9JA51_9SPHI</name>
<dbReference type="Proteomes" id="UP001517247">
    <property type="component" value="Unassembled WGS sequence"/>
</dbReference>
<proteinExistence type="predicted"/>
<feature type="compositionally biased region" description="Basic and acidic residues" evidence="1">
    <location>
        <begin position="14"/>
        <end position="29"/>
    </location>
</feature>
<sequence>MTKTFTPTNLKKQSKAEAFDQHNQDDQKFYENVKPQLDKLYREPSEETIAKILNYAKKR</sequence>
<reference evidence="2 3" key="1">
    <citation type="submission" date="2024-12" db="EMBL/GenBank/DDBJ databases">
        <authorList>
            <person name="Hu S."/>
        </authorList>
    </citation>
    <scope>NUCLEOTIDE SEQUENCE [LARGE SCALE GENOMIC DNA]</scope>
    <source>
        <strain evidence="2 3">THG-T11</strain>
    </source>
</reference>
<evidence type="ECO:0000313" key="2">
    <source>
        <dbReference type="EMBL" id="MFN0257384.1"/>
    </source>
</evidence>
<dbReference type="RefSeq" id="WP_138724472.1">
    <property type="nucleotide sequence ID" value="NZ_SSHJ02000009.1"/>
</dbReference>
<keyword evidence="3" id="KW-1185">Reference proteome</keyword>